<dbReference type="GO" id="GO:0004735">
    <property type="term" value="F:pyrroline-5-carboxylate reductase activity"/>
    <property type="evidence" value="ECO:0007669"/>
    <property type="project" value="UniProtKB-UniRule"/>
</dbReference>
<dbReference type="InterPro" id="IPR000304">
    <property type="entry name" value="Pyrroline-COOH_reductase"/>
</dbReference>
<evidence type="ECO:0000259" key="9">
    <source>
        <dbReference type="Pfam" id="PF14748"/>
    </source>
</evidence>
<dbReference type="SUPFAM" id="SSF48179">
    <property type="entry name" value="6-phosphogluconate dehydrogenase C-terminal domain-like"/>
    <property type="match status" value="1"/>
</dbReference>
<reference evidence="10 11" key="1">
    <citation type="submission" date="2010-12" db="EMBL/GenBank/DDBJ databases">
        <title>Complete sequence of Desulfurispirillum indicum S5.</title>
        <authorList>
            <consortium name="US DOE Joint Genome Institute"/>
            <person name="Lucas S."/>
            <person name="Copeland A."/>
            <person name="Lapidus A."/>
            <person name="Cheng J.-F."/>
            <person name="Goodwin L."/>
            <person name="Pitluck S."/>
            <person name="Chertkov O."/>
            <person name="Held B."/>
            <person name="Detter J.C."/>
            <person name="Han C."/>
            <person name="Tapia R."/>
            <person name="Land M."/>
            <person name="Hauser L."/>
            <person name="Kyrpides N."/>
            <person name="Ivanova N."/>
            <person name="Mikhailova N."/>
            <person name="Haggblom M."/>
            <person name="Rauschenbach I."/>
            <person name="Bini E."/>
            <person name="Woyke T."/>
        </authorList>
    </citation>
    <scope>NUCLEOTIDE SEQUENCE [LARGE SCALE GENOMIC DNA]</scope>
    <source>
        <strain evidence="11">ATCC BAA-1389 / DSM 22839 / S5</strain>
    </source>
</reference>
<dbReference type="InterPro" id="IPR028939">
    <property type="entry name" value="P5C_Rdtase_cat_N"/>
</dbReference>
<sequence>MYQYQYGFIGSGNMAEAFVRGILQKSATQPQQVLCCDIDPRRLEALAQAFPGIATTNDLADMNACRILLLCVKPAQIAAVCEKLHGLLSSEEHILISVAAGIPMAVLQRHLPGRKVVRAMPNTPALVGAGATGYCVDSTLSESRRREVQELFEAVGVAFELEEKQLDVVTALSGGGPAYICLVTEALADAGVRLGLSRSVAQALAAQTLLGTGSMILQTGEHPAVLREKVCSPGGTTIEGICALEMAAVRGAFAEAVAAAYDKAKLLGEVYNG</sequence>
<dbReference type="NCBIfam" id="TIGR00112">
    <property type="entry name" value="proC"/>
    <property type="match status" value="1"/>
</dbReference>
<comment type="catalytic activity">
    <reaction evidence="4 7">
        <text>L-proline + NADP(+) = (S)-1-pyrroline-5-carboxylate + NADPH + 2 H(+)</text>
        <dbReference type="Rhea" id="RHEA:14109"/>
        <dbReference type="ChEBI" id="CHEBI:15378"/>
        <dbReference type="ChEBI" id="CHEBI:17388"/>
        <dbReference type="ChEBI" id="CHEBI:57783"/>
        <dbReference type="ChEBI" id="CHEBI:58349"/>
        <dbReference type="ChEBI" id="CHEBI:60039"/>
        <dbReference type="EC" id="1.5.1.2"/>
    </reaction>
</comment>
<dbReference type="EC" id="1.5.1.2" evidence="4 5"/>
<accession>E6W5H0</accession>
<comment type="similarity">
    <text evidence="1 4 7">Belongs to the pyrroline-5-carboxylate reductase family.</text>
</comment>
<dbReference type="RefSeq" id="WP_013504790.1">
    <property type="nucleotide sequence ID" value="NC_014836.1"/>
</dbReference>
<dbReference type="InParanoid" id="E6W5H0"/>
<gene>
    <name evidence="4" type="primary">proC</name>
    <name evidence="10" type="ordered locus">Selin_0143</name>
</gene>
<feature type="binding site" evidence="6">
    <location>
        <begin position="9"/>
        <end position="14"/>
    </location>
    <ligand>
        <name>NADP(+)</name>
        <dbReference type="ChEBI" id="CHEBI:58349"/>
    </ligand>
</feature>
<evidence type="ECO:0000256" key="3">
    <source>
        <dbReference type="ARBA" id="ARBA00023002"/>
    </source>
</evidence>
<evidence type="ECO:0000256" key="2">
    <source>
        <dbReference type="ARBA" id="ARBA00022857"/>
    </source>
</evidence>
<dbReference type="Proteomes" id="UP000002572">
    <property type="component" value="Chromosome"/>
</dbReference>
<dbReference type="PANTHER" id="PTHR11645">
    <property type="entry name" value="PYRROLINE-5-CARBOXYLATE REDUCTASE"/>
    <property type="match status" value="1"/>
</dbReference>
<dbReference type="Pfam" id="PF14748">
    <property type="entry name" value="P5CR_dimer"/>
    <property type="match status" value="1"/>
</dbReference>
<dbReference type="FunFam" id="1.10.3730.10:FF:000001">
    <property type="entry name" value="Pyrroline-5-carboxylate reductase"/>
    <property type="match status" value="1"/>
</dbReference>
<dbReference type="Gene3D" id="3.40.50.720">
    <property type="entry name" value="NAD(P)-binding Rossmann-like Domain"/>
    <property type="match status" value="1"/>
</dbReference>
<dbReference type="KEGG" id="din:Selin_0143"/>
<dbReference type="Pfam" id="PF03807">
    <property type="entry name" value="F420_oxidored"/>
    <property type="match status" value="1"/>
</dbReference>
<evidence type="ECO:0000256" key="6">
    <source>
        <dbReference type="PIRSR" id="PIRSR000193-1"/>
    </source>
</evidence>
<comment type="subcellular location">
    <subcellularLocation>
        <location evidence="4">Cytoplasm</location>
    </subcellularLocation>
</comment>
<comment type="catalytic activity">
    <reaction evidence="4">
        <text>L-proline + NAD(+) = (S)-1-pyrroline-5-carboxylate + NADH + 2 H(+)</text>
        <dbReference type="Rhea" id="RHEA:14105"/>
        <dbReference type="ChEBI" id="CHEBI:15378"/>
        <dbReference type="ChEBI" id="CHEBI:17388"/>
        <dbReference type="ChEBI" id="CHEBI:57540"/>
        <dbReference type="ChEBI" id="CHEBI:57945"/>
        <dbReference type="ChEBI" id="CHEBI:60039"/>
        <dbReference type="EC" id="1.5.1.2"/>
    </reaction>
</comment>
<dbReference type="InterPro" id="IPR036291">
    <property type="entry name" value="NAD(P)-bd_dom_sf"/>
</dbReference>
<dbReference type="SUPFAM" id="SSF51735">
    <property type="entry name" value="NAD(P)-binding Rossmann-fold domains"/>
    <property type="match status" value="1"/>
</dbReference>
<feature type="domain" description="Pyrroline-5-carboxylate reductase dimerisation" evidence="9">
    <location>
        <begin position="163"/>
        <end position="265"/>
    </location>
</feature>
<dbReference type="Gene3D" id="1.10.3730.10">
    <property type="entry name" value="ProC C-terminal domain-like"/>
    <property type="match status" value="1"/>
</dbReference>
<proteinExistence type="inferred from homology"/>
<dbReference type="OrthoDB" id="9805754at2"/>
<dbReference type="HOGENOM" id="CLU_042344_3_1_0"/>
<dbReference type="eggNOG" id="COG0345">
    <property type="taxonomic scope" value="Bacteria"/>
</dbReference>
<dbReference type="PIRSF" id="PIRSF000193">
    <property type="entry name" value="Pyrrol-5-carb_rd"/>
    <property type="match status" value="1"/>
</dbReference>
<dbReference type="FunCoup" id="E6W5H0">
    <property type="interactions" value="425"/>
</dbReference>
<evidence type="ECO:0000256" key="1">
    <source>
        <dbReference type="ARBA" id="ARBA00005525"/>
    </source>
</evidence>
<dbReference type="HAMAP" id="MF_01925">
    <property type="entry name" value="P5C_reductase"/>
    <property type="match status" value="1"/>
</dbReference>
<dbReference type="UniPathway" id="UPA00098">
    <property type="reaction ID" value="UER00361"/>
</dbReference>
<comment type="pathway">
    <text evidence="4 7">Amino-acid biosynthesis; L-proline biosynthesis; L-proline from L-glutamate 5-semialdehyde: step 1/1.</text>
</comment>
<dbReference type="InterPro" id="IPR053790">
    <property type="entry name" value="P5CR-like_CS"/>
</dbReference>
<keyword evidence="2 4" id="KW-0521">NADP</keyword>
<evidence type="ECO:0000313" key="11">
    <source>
        <dbReference type="Proteomes" id="UP000002572"/>
    </source>
</evidence>
<evidence type="ECO:0000256" key="5">
    <source>
        <dbReference type="NCBIfam" id="TIGR00112"/>
    </source>
</evidence>
<evidence type="ECO:0000256" key="7">
    <source>
        <dbReference type="RuleBase" id="RU003903"/>
    </source>
</evidence>
<organism evidence="10 11">
    <name type="scientific">Desulfurispirillum indicum (strain ATCC BAA-1389 / DSM 22839 / S5)</name>
    <dbReference type="NCBI Taxonomy" id="653733"/>
    <lineage>
        <taxon>Bacteria</taxon>
        <taxon>Pseudomonadati</taxon>
        <taxon>Chrysiogenota</taxon>
        <taxon>Chrysiogenia</taxon>
        <taxon>Chrysiogenales</taxon>
        <taxon>Chrysiogenaceae</taxon>
        <taxon>Desulfurispirillum</taxon>
    </lineage>
</organism>
<evidence type="ECO:0000256" key="4">
    <source>
        <dbReference type="HAMAP-Rule" id="MF_01925"/>
    </source>
</evidence>
<keyword evidence="11" id="KW-1185">Reference proteome</keyword>
<evidence type="ECO:0000259" key="8">
    <source>
        <dbReference type="Pfam" id="PF03807"/>
    </source>
</evidence>
<feature type="domain" description="Pyrroline-5-carboxylate reductase catalytic N-terminal" evidence="8">
    <location>
        <begin position="6"/>
        <end position="101"/>
    </location>
</feature>
<dbReference type="GO" id="GO:0055129">
    <property type="term" value="P:L-proline biosynthetic process"/>
    <property type="evidence" value="ECO:0007669"/>
    <property type="project" value="UniProtKB-UniRule"/>
</dbReference>
<protein>
    <recommendedName>
        <fullName evidence="4 5">Pyrroline-5-carboxylate reductase</fullName>
        <shortName evidence="4">P5C reductase</shortName>
        <shortName evidence="4">P5CR</shortName>
        <ecNumber evidence="4 5">1.5.1.2</ecNumber>
    </recommendedName>
    <alternativeName>
        <fullName evidence="4">PCA reductase</fullName>
    </alternativeName>
</protein>
<evidence type="ECO:0000313" key="10">
    <source>
        <dbReference type="EMBL" id="ADU64901.1"/>
    </source>
</evidence>
<dbReference type="EMBL" id="CP002432">
    <property type="protein sequence ID" value="ADU64901.1"/>
    <property type="molecule type" value="Genomic_DNA"/>
</dbReference>
<keyword evidence="3 4" id="KW-0560">Oxidoreductase</keyword>
<keyword evidence="4 7" id="KW-0028">Amino-acid biosynthesis</keyword>
<dbReference type="PROSITE" id="PS00521">
    <property type="entry name" value="P5CR"/>
    <property type="match status" value="1"/>
</dbReference>
<dbReference type="AlphaFoldDB" id="E6W5H0"/>
<dbReference type="GO" id="GO:0005737">
    <property type="term" value="C:cytoplasm"/>
    <property type="evidence" value="ECO:0007669"/>
    <property type="project" value="UniProtKB-SubCell"/>
</dbReference>
<keyword evidence="4 7" id="KW-0641">Proline biosynthesis</keyword>
<name>E6W5H0_DESIS</name>
<dbReference type="InterPro" id="IPR008927">
    <property type="entry name" value="6-PGluconate_DH-like_C_sf"/>
</dbReference>
<dbReference type="PANTHER" id="PTHR11645:SF0">
    <property type="entry name" value="PYRROLINE-5-CARBOXYLATE REDUCTASE 3"/>
    <property type="match status" value="1"/>
</dbReference>
<dbReference type="InterPro" id="IPR029036">
    <property type="entry name" value="P5CR_dimer"/>
</dbReference>
<keyword evidence="4" id="KW-0963">Cytoplasm</keyword>
<comment type="function">
    <text evidence="4">Catalyzes the reduction of 1-pyrroline-5-carboxylate (PCA) to L-proline.</text>
</comment>
<dbReference type="STRING" id="653733.Selin_0143"/>